<evidence type="ECO:0000256" key="1">
    <source>
        <dbReference type="ARBA" id="ARBA00008791"/>
    </source>
</evidence>
<keyword evidence="3" id="KW-0067">ATP-binding</keyword>
<reference evidence="5 6" key="1">
    <citation type="submission" date="2023-07" db="EMBL/GenBank/DDBJ databases">
        <title>Genomic Encyclopedia of Type Strains, Phase IV (KMG-IV): sequencing the most valuable type-strain genomes for metagenomic binning, comparative biology and taxonomic classification.</title>
        <authorList>
            <person name="Goeker M."/>
        </authorList>
    </citation>
    <scope>NUCLEOTIDE SEQUENCE [LARGE SCALE GENOMIC DNA]</scope>
    <source>
        <strain evidence="5 6">B1-1</strain>
    </source>
</reference>
<dbReference type="Pfam" id="PF00582">
    <property type="entry name" value="Usp"/>
    <property type="match status" value="2"/>
</dbReference>
<evidence type="ECO:0000259" key="4">
    <source>
        <dbReference type="Pfam" id="PF00582"/>
    </source>
</evidence>
<comment type="caution">
    <text evidence="5">The sequence shown here is derived from an EMBL/GenBank/DDBJ whole genome shotgun (WGS) entry which is preliminary data.</text>
</comment>
<sequence>MTGPRYRIAHTTDFSLASRPAFVHALALAVALKAEFQVLHVQGRGDEAGHFPAVRETLAGWGLIAADAPRETVDRDSGVLVSKVDIRDHDPASGVERFLSAHAADLLVLGSHAREGLDRVLHGSISERIAAETEVPVLFVPLDRPGFADPATGALSLQHILMPIADQPPAGHALNVVARLSSALGLADDAVELLHVGERAPRIPTPSGEGWAPVRLASGPLIETILAHAGSADLVAMPTRRHDSLLDMLRGTHTERVMRQAPCPVLAIPA</sequence>
<feature type="domain" description="UspA" evidence="4">
    <location>
        <begin position="8"/>
        <end position="141"/>
    </location>
</feature>
<evidence type="ECO:0000256" key="3">
    <source>
        <dbReference type="ARBA" id="ARBA00022840"/>
    </source>
</evidence>
<evidence type="ECO:0000256" key="2">
    <source>
        <dbReference type="ARBA" id="ARBA00022741"/>
    </source>
</evidence>
<dbReference type="PANTHER" id="PTHR46268:SF27">
    <property type="entry name" value="UNIVERSAL STRESS PROTEIN RV2623"/>
    <property type="match status" value="1"/>
</dbReference>
<dbReference type="Gene3D" id="3.40.50.620">
    <property type="entry name" value="HUPs"/>
    <property type="match status" value="1"/>
</dbReference>
<gene>
    <name evidence="5" type="ORF">QO015_003647</name>
</gene>
<dbReference type="PRINTS" id="PR01438">
    <property type="entry name" value="UNVRSLSTRESS"/>
</dbReference>
<keyword evidence="6" id="KW-1185">Reference proteome</keyword>
<comment type="similarity">
    <text evidence="1">Belongs to the universal stress protein A family.</text>
</comment>
<dbReference type="InterPro" id="IPR006015">
    <property type="entry name" value="Universal_stress_UspA"/>
</dbReference>
<dbReference type="RefSeq" id="WP_266283448.1">
    <property type="nucleotide sequence ID" value="NZ_JAPKNF010000003.1"/>
</dbReference>
<name>A0ABU0MAQ5_9HYPH</name>
<evidence type="ECO:0000313" key="5">
    <source>
        <dbReference type="EMBL" id="MDQ0518034.1"/>
    </source>
</evidence>
<keyword evidence="2" id="KW-0547">Nucleotide-binding</keyword>
<proteinExistence type="inferred from homology"/>
<dbReference type="EMBL" id="JAUSWJ010000001">
    <property type="protein sequence ID" value="MDQ0518034.1"/>
    <property type="molecule type" value="Genomic_DNA"/>
</dbReference>
<feature type="domain" description="UspA" evidence="4">
    <location>
        <begin position="223"/>
        <end position="269"/>
    </location>
</feature>
<accession>A0ABU0MAQ5</accession>
<dbReference type="InterPro" id="IPR014729">
    <property type="entry name" value="Rossmann-like_a/b/a_fold"/>
</dbReference>
<dbReference type="CDD" id="cd00293">
    <property type="entry name" value="USP-like"/>
    <property type="match status" value="2"/>
</dbReference>
<organism evidence="5 6">
    <name type="scientific">Kaistia geumhonensis</name>
    <dbReference type="NCBI Taxonomy" id="410839"/>
    <lineage>
        <taxon>Bacteria</taxon>
        <taxon>Pseudomonadati</taxon>
        <taxon>Pseudomonadota</taxon>
        <taxon>Alphaproteobacteria</taxon>
        <taxon>Hyphomicrobiales</taxon>
        <taxon>Kaistiaceae</taxon>
        <taxon>Kaistia</taxon>
    </lineage>
</organism>
<dbReference type="Proteomes" id="UP001223743">
    <property type="component" value="Unassembled WGS sequence"/>
</dbReference>
<dbReference type="Gene3D" id="3.40.50.12370">
    <property type="match status" value="1"/>
</dbReference>
<protein>
    <submittedName>
        <fullName evidence="5">Nucleotide-binding universal stress UspA family protein</fullName>
    </submittedName>
</protein>
<dbReference type="PANTHER" id="PTHR46268">
    <property type="entry name" value="STRESS RESPONSE PROTEIN NHAX"/>
    <property type="match status" value="1"/>
</dbReference>
<evidence type="ECO:0000313" key="6">
    <source>
        <dbReference type="Proteomes" id="UP001223743"/>
    </source>
</evidence>
<dbReference type="InterPro" id="IPR006016">
    <property type="entry name" value="UspA"/>
</dbReference>
<dbReference type="SUPFAM" id="SSF52402">
    <property type="entry name" value="Adenine nucleotide alpha hydrolases-like"/>
    <property type="match status" value="2"/>
</dbReference>